<dbReference type="Proteomes" id="UP000509623">
    <property type="component" value="Chromosome"/>
</dbReference>
<dbReference type="Pfam" id="PF00005">
    <property type="entry name" value="ABC_tran"/>
    <property type="match status" value="1"/>
</dbReference>
<dbReference type="InterPro" id="IPR003593">
    <property type="entry name" value="AAA+_ATPase"/>
</dbReference>
<dbReference type="PROSITE" id="PS50893">
    <property type="entry name" value="ABC_TRANSPORTER_2"/>
    <property type="match status" value="1"/>
</dbReference>
<keyword evidence="3 5" id="KW-0067">ATP-binding</keyword>
<dbReference type="CDD" id="cd03230">
    <property type="entry name" value="ABC_DR_subfamily_A"/>
    <property type="match status" value="1"/>
</dbReference>
<sequence length="232" mass="25660">MEPILQCSGLCKNYVGKTALQNVNLKVERGRIVGLLGPNGSGKSTLIKLCSGLLTPSTGILSIAGMAPGVETKKIVSYLPEHRYLSDWMCAKDLLTVFSDFYADFDMSKALDMLQRLGISLSSRLRTMSKGTREKMQLILVMSRNAQLYLLDEPIGGVDPATRDYILNTIISNYSENATVIISTHLIADVEKILDEVIFLREGSVLLHTPADELREHEGKSVDACFREVFKC</sequence>
<dbReference type="PANTHER" id="PTHR42939:SF1">
    <property type="entry name" value="ABC TRANSPORTER ATP-BINDING PROTEIN ALBC-RELATED"/>
    <property type="match status" value="1"/>
</dbReference>
<accession>A0A859DTK5</accession>
<dbReference type="InterPro" id="IPR027417">
    <property type="entry name" value="P-loop_NTPase"/>
</dbReference>
<keyword evidence="2" id="KW-0547">Nucleotide-binding</keyword>
<organism evidence="5 7">
    <name type="scientific">Caproicibacterium lactatifermentans</name>
    <dbReference type="NCBI Taxonomy" id="2666138"/>
    <lineage>
        <taxon>Bacteria</taxon>
        <taxon>Bacillati</taxon>
        <taxon>Bacillota</taxon>
        <taxon>Clostridia</taxon>
        <taxon>Eubacteriales</taxon>
        <taxon>Oscillospiraceae</taxon>
        <taxon>Caproicibacterium</taxon>
    </lineage>
</organism>
<feature type="domain" description="ABC transporter" evidence="4">
    <location>
        <begin position="5"/>
        <end position="227"/>
    </location>
</feature>
<dbReference type="GO" id="GO:0016887">
    <property type="term" value="F:ATP hydrolysis activity"/>
    <property type="evidence" value="ECO:0007669"/>
    <property type="project" value="InterPro"/>
</dbReference>
<keyword evidence="8" id="KW-1185">Reference proteome</keyword>
<dbReference type="Gene3D" id="3.40.50.300">
    <property type="entry name" value="P-loop containing nucleotide triphosphate hydrolases"/>
    <property type="match status" value="1"/>
</dbReference>
<evidence type="ECO:0000256" key="2">
    <source>
        <dbReference type="ARBA" id="ARBA00022741"/>
    </source>
</evidence>
<dbReference type="InterPro" id="IPR003439">
    <property type="entry name" value="ABC_transporter-like_ATP-bd"/>
</dbReference>
<dbReference type="GO" id="GO:0005524">
    <property type="term" value="F:ATP binding"/>
    <property type="evidence" value="ECO:0007669"/>
    <property type="project" value="UniProtKB-KW"/>
</dbReference>
<reference evidence="6" key="3">
    <citation type="journal article" date="2022" name="Int. J. Syst. Evol. Microbiol.">
        <title>Caproicibacterium lactatifermentans sp. nov., isolated from pit clay used for the production of Chinese strong aroma-type liquor.</title>
        <authorList>
            <person name="Wang H."/>
            <person name="Gu Y."/>
            <person name="Zhao D."/>
            <person name="Qiao Z."/>
            <person name="Zheng J."/>
            <person name="Gao J."/>
            <person name="Ren C."/>
            <person name="Xu Y."/>
        </authorList>
    </citation>
    <scope>NUCLEOTIDE SEQUENCE</scope>
    <source>
        <strain evidence="6">JNU-WLY1368</strain>
    </source>
</reference>
<dbReference type="AlphaFoldDB" id="A0A859DTK5"/>
<gene>
    <name evidence="5" type="ORF">GJQ69_02885</name>
    <name evidence="6" type="ORF">GKP14_01480</name>
</gene>
<evidence type="ECO:0000256" key="1">
    <source>
        <dbReference type="ARBA" id="ARBA00022448"/>
    </source>
</evidence>
<evidence type="ECO:0000313" key="6">
    <source>
        <dbReference type="EMBL" id="QKO29798.1"/>
    </source>
</evidence>
<dbReference type="PANTHER" id="PTHR42939">
    <property type="entry name" value="ABC TRANSPORTER ATP-BINDING PROTEIN ALBC-RELATED"/>
    <property type="match status" value="1"/>
</dbReference>
<reference evidence="7 8" key="1">
    <citation type="submission" date="2019-11" db="EMBL/GenBank/DDBJ databases">
        <authorList>
            <person name="Ren C."/>
            <person name="Wang H."/>
            <person name="Xu Y."/>
        </authorList>
    </citation>
    <scope>NUCLEOTIDE SEQUENCE [LARGE SCALE GENOMIC DNA]</scope>
    <source>
        <strain evidence="8">JNU-WLY1368</strain>
        <strain evidence="5 7">LBM 19010</strain>
    </source>
</reference>
<keyword evidence="1" id="KW-0813">Transport</keyword>
<proteinExistence type="predicted"/>
<reference evidence="6" key="2">
    <citation type="journal article" date="2021" name="Appl. Environ. Microbiol.">
        <title>Adaptability of a Caproate-Producing Bacterium Contributes to Its Dominance in an Anaerobic Fermentation System.</title>
        <authorList>
            <person name="Wang H."/>
            <person name="Gu Y."/>
            <person name="Zhou W."/>
            <person name="Zhao D."/>
            <person name="Qiao Z."/>
            <person name="Zheng J."/>
            <person name="Gao J."/>
            <person name="Chen X."/>
            <person name="Ren C."/>
            <person name="Xu Y."/>
        </authorList>
    </citation>
    <scope>NUCLEOTIDE SEQUENCE</scope>
    <source>
        <strain evidence="6">JNU-WLY1368</strain>
    </source>
</reference>
<dbReference type="Proteomes" id="UP000501316">
    <property type="component" value="Chromosome"/>
</dbReference>
<dbReference type="SUPFAM" id="SSF52540">
    <property type="entry name" value="P-loop containing nucleoside triphosphate hydrolases"/>
    <property type="match status" value="1"/>
</dbReference>
<evidence type="ECO:0000256" key="3">
    <source>
        <dbReference type="ARBA" id="ARBA00022840"/>
    </source>
</evidence>
<dbReference type="SMART" id="SM00382">
    <property type="entry name" value="AAA"/>
    <property type="match status" value="1"/>
</dbReference>
<protein>
    <submittedName>
        <fullName evidence="5">ATP-binding cassette domain-containing protein</fullName>
    </submittedName>
</protein>
<name>A0A859DTK5_9FIRM</name>
<dbReference type="InterPro" id="IPR051782">
    <property type="entry name" value="ABC_Transporter_VariousFunc"/>
</dbReference>
<dbReference type="RefSeq" id="WP_086036225.1">
    <property type="nucleotide sequence ID" value="NZ_CP046051.1"/>
</dbReference>
<evidence type="ECO:0000313" key="5">
    <source>
        <dbReference type="EMBL" id="QKN23523.1"/>
    </source>
</evidence>
<dbReference type="EMBL" id="CP046161">
    <property type="protein sequence ID" value="QKO29798.1"/>
    <property type="molecule type" value="Genomic_DNA"/>
</dbReference>
<dbReference type="EMBL" id="CP046051">
    <property type="protein sequence ID" value="QKN23523.1"/>
    <property type="molecule type" value="Genomic_DNA"/>
</dbReference>
<evidence type="ECO:0000313" key="8">
    <source>
        <dbReference type="Proteomes" id="UP000509623"/>
    </source>
</evidence>
<evidence type="ECO:0000313" key="7">
    <source>
        <dbReference type="Proteomes" id="UP000501316"/>
    </source>
</evidence>
<dbReference type="KEGG" id="clf:GJQ69_02885"/>
<evidence type="ECO:0000259" key="4">
    <source>
        <dbReference type="PROSITE" id="PS50893"/>
    </source>
</evidence>